<feature type="region of interest" description="Disordered" evidence="1">
    <location>
        <begin position="63"/>
        <end position="83"/>
    </location>
</feature>
<dbReference type="AlphaFoldDB" id="A0A2N9HXV7"/>
<evidence type="ECO:0000256" key="1">
    <source>
        <dbReference type="SAM" id="MobiDB-lite"/>
    </source>
</evidence>
<protein>
    <submittedName>
        <fullName evidence="2">Uncharacterized protein</fullName>
    </submittedName>
</protein>
<reference evidence="2" key="1">
    <citation type="submission" date="2018-02" db="EMBL/GenBank/DDBJ databases">
        <authorList>
            <person name="Cohen D.B."/>
            <person name="Kent A.D."/>
        </authorList>
    </citation>
    <scope>NUCLEOTIDE SEQUENCE</scope>
</reference>
<gene>
    <name evidence="2" type="ORF">FSB_LOCUS45084</name>
</gene>
<evidence type="ECO:0000313" key="2">
    <source>
        <dbReference type="EMBL" id="SPD17202.1"/>
    </source>
</evidence>
<proteinExistence type="predicted"/>
<name>A0A2N9HXV7_FAGSY</name>
<dbReference type="EMBL" id="OIVN01004412">
    <property type="protein sequence ID" value="SPD17202.1"/>
    <property type="molecule type" value="Genomic_DNA"/>
</dbReference>
<sequence>MKKKQYTCNELADMLAMSKNVLHLINSENPGTAAAALLYKPFYSVSKKRHKIRAYKSLRQELLESKSSGSRRRSNENANGVGLSNFSCKRGRFSADVWLEGSGEKGGEGDGDEEKLYFWLPGPTLMGRGEGGVGGDDVGEG</sequence>
<organism evidence="2">
    <name type="scientific">Fagus sylvatica</name>
    <name type="common">Beechnut</name>
    <dbReference type="NCBI Taxonomy" id="28930"/>
    <lineage>
        <taxon>Eukaryota</taxon>
        <taxon>Viridiplantae</taxon>
        <taxon>Streptophyta</taxon>
        <taxon>Embryophyta</taxon>
        <taxon>Tracheophyta</taxon>
        <taxon>Spermatophyta</taxon>
        <taxon>Magnoliopsida</taxon>
        <taxon>eudicotyledons</taxon>
        <taxon>Gunneridae</taxon>
        <taxon>Pentapetalae</taxon>
        <taxon>rosids</taxon>
        <taxon>fabids</taxon>
        <taxon>Fagales</taxon>
        <taxon>Fagaceae</taxon>
        <taxon>Fagus</taxon>
    </lineage>
</organism>
<accession>A0A2N9HXV7</accession>